<feature type="transmembrane region" description="Helical" evidence="1">
    <location>
        <begin position="83"/>
        <end position="105"/>
    </location>
</feature>
<keyword evidence="1" id="KW-0472">Membrane</keyword>
<name>A0A0G4HNE5_9ALVE</name>
<evidence type="ECO:0000256" key="1">
    <source>
        <dbReference type="SAM" id="Phobius"/>
    </source>
</evidence>
<dbReference type="EMBL" id="CDMZ01003272">
    <property type="protein sequence ID" value="CEM45762.1"/>
    <property type="molecule type" value="Genomic_DNA"/>
</dbReference>
<organism evidence="2">
    <name type="scientific">Chromera velia CCMP2878</name>
    <dbReference type="NCBI Taxonomy" id="1169474"/>
    <lineage>
        <taxon>Eukaryota</taxon>
        <taxon>Sar</taxon>
        <taxon>Alveolata</taxon>
        <taxon>Colpodellida</taxon>
        <taxon>Chromeraceae</taxon>
        <taxon>Chromera</taxon>
    </lineage>
</organism>
<keyword evidence="1" id="KW-1133">Transmembrane helix</keyword>
<protein>
    <submittedName>
        <fullName evidence="2">Uncharacterized protein</fullName>
    </submittedName>
</protein>
<dbReference type="Pfam" id="PF04241">
    <property type="entry name" value="DUF423"/>
    <property type="match status" value="1"/>
</dbReference>
<proteinExistence type="predicted"/>
<feature type="transmembrane region" description="Helical" evidence="1">
    <location>
        <begin position="125"/>
        <end position="146"/>
    </location>
</feature>
<gene>
    <name evidence="2" type="ORF">Cvel_29476</name>
</gene>
<reference evidence="2" key="1">
    <citation type="submission" date="2014-11" db="EMBL/GenBank/DDBJ databases">
        <authorList>
            <person name="Otto D Thomas"/>
            <person name="Naeem Raeece"/>
        </authorList>
    </citation>
    <scope>NUCLEOTIDE SEQUENCE</scope>
</reference>
<accession>A0A0G4HNE5</accession>
<evidence type="ECO:0000313" key="2">
    <source>
        <dbReference type="EMBL" id="CEM45762.1"/>
    </source>
</evidence>
<keyword evidence="1" id="KW-0812">Transmembrane</keyword>
<dbReference type="AlphaFoldDB" id="A0A0G4HNE5"/>
<sequence>MTFINWFAGLLQNWKSEDIFTAATFGAGTAFALDWFGATFLENRLSAGAWRAYEFANRHHQYHSAIIMILASNRLRTFEDAKAAAPFFVLGSPLMCLTLYGLALTDLRRTKPWFGYIFGLRPLDIGLVLACFSGTFLLFTGFTLFLTKSA</sequence>
<dbReference type="VEuPathDB" id="CryptoDB:Cvel_29476"/>
<dbReference type="InterPro" id="IPR006696">
    <property type="entry name" value="DUF423"/>
</dbReference>
<feature type="transmembrane region" description="Helical" evidence="1">
    <location>
        <begin position="20"/>
        <end position="41"/>
    </location>
</feature>